<dbReference type="Proteomes" id="UP000190140">
    <property type="component" value="Unassembled WGS sequence"/>
</dbReference>
<sequence>MKIYSTNIVSDLDSLRIKSSERDFYKHFSNKLDGVSISKVVPVEGISLDLMYMEDNNILFIKFMDTSEDTYSILEEDLLEVMEEEYENLVQGIKKFNLNIKYNIVYIMPYVSIERYLGFEYFIKNHIIDKNTYKNMIANLDVLKGYFKGRNEESVLNLFRFYICPEYHTIKKEGKSRVINKDFKRISFWHQNYEYTGLFLDSFQLSKLNSIKYGNTVFVGGAGSGKTTILLSRAIKLSKLYNKDRFLFITYNKQLMNNVKNEMSILRRDSNNIDIYNFHGFIIRLAKQFNLVIDYAKLKENFEKHFKNIFLQVKNYLKDKVIYKGIFIDEGEKFDHEQLEFISSLLYDKKKILNISIDRSKKTSSNSDWSMPPWEHIDIDEYTEMNYNYRQTRSISNFLNSFSYTITDYTTKRDLVLPQGYYSKTHSLRNEGDKVQIIKVDHIEEKIEAIIWEIKYLVNQKGLSYSDIAVIYPFSNRKLKNGNVIYFQYILRKSLEENNIPYVYANDELTNLNDKIGVTISNIYLANNLEYKAVVFCEIEMLYDHKINSACSNSKIGNFISNLNIVYTGLTRATDYLTIVTTLEKEESDIMGLLINSLDNNNCREY</sequence>
<evidence type="ECO:0000256" key="2">
    <source>
        <dbReference type="ARBA" id="ARBA00022801"/>
    </source>
</evidence>
<name>A0A1V4IAZ0_9FIRM</name>
<evidence type="ECO:0000256" key="3">
    <source>
        <dbReference type="ARBA" id="ARBA00022806"/>
    </source>
</evidence>
<dbReference type="GO" id="GO:0043138">
    <property type="term" value="F:3'-5' DNA helicase activity"/>
    <property type="evidence" value="ECO:0007669"/>
    <property type="project" value="TreeGrafter"/>
</dbReference>
<dbReference type="GO" id="GO:0016787">
    <property type="term" value="F:hydrolase activity"/>
    <property type="evidence" value="ECO:0007669"/>
    <property type="project" value="UniProtKB-KW"/>
</dbReference>
<dbReference type="Pfam" id="PF00580">
    <property type="entry name" value="UvrD-helicase"/>
    <property type="match status" value="1"/>
</dbReference>
<proteinExistence type="predicted"/>
<keyword evidence="7" id="KW-1185">Reference proteome</keyword>
<keyword evidence="3 6" id="KW-0347">Helicase</keyword>
<dbReference type="AlphaFoldDB" id="A0A1V4IAZ0"/>
<accession>A0A1V4IAZ0</accession>
<dbReference type="PANTHER" id="PTHR11070:SF2">
    <property type="entry name" value="ATP-DEPENDENT DNA HELICASE SRS2"/>
    <property type="match status" value="1"/>
</dbReference>
<gene>
    <name evidence="6" type="ORF">CLOTH_04340</name>
</gene>
<dbReference type="InterPro" id="IPR000212">
    <property type="entry name" value="DNA_helicase_UvrD/REP"/>
</dbReference>
<dbReference type="GO" id="GO:0000725">
    <property type="term" value="P:recombinational repair"/>
    <property type="evidence" value="ECO:0007669"/>
    <property type="project" value="TreeGrafter"/>
</dbReference>
<evidence type="ECO:0000313" key="6">
    <source>
        <dbReference type="EMBL" id="OPJ57151.1"/>
    </source>
</evidence>
<dbReference type="STRING" id="29349.CLOTH_04340"/>
<organism evidence="6 7">
    <name type="scientific">Alkalithermobacter paradoxus</name>
    <dbReference type="NCBI Taxonomy" id="29349"/>
    <lineage>
        <taxon>Bacteria</taxon>
        <taxon>Bacillati</taxon>
        <taxon>Bacillota</taxon>
        <taxon>Clostridia</taxon>
        <taxon>Peptostreptococcales</taxon>
        <taxon>Tepidibacteraceae</taxon>
        <taxon>Alkalithermobacter</taxon>
    </lineage>
</organism>
<feature type="domain" description="UvrD-like helicase ATP-binding" evidence="5">
    <location>
        <begin position="208"/>
        <end position="340"/>
    </location>
</feature>
<dbReference type="InterPro" id="IPR027417">
    <property type="entry name" value="P-loop_NTPase"/>
</dbReference>
<dbReference type="OrthoDB" id="1742800at2"/>
<comment type="caution">
    <text evidence="6">The sequence shown here is derived from an EMBL/GenBank/DDBJ whole genome shotgun (WGS) entry which is preliminary data.</text>
</comment>
<protein>
    <submittedName>
        <fullName evidence="6">UvrD/REP helicase</fullName>
    </submittedName>
</protein>
<evidence type="ECO:0000256" key="1">
    <source>
        <dbReference type="ARBA" id="ARBA00022741"/>
    </source>
</evidence>
<reference evidence="6 7" key="1">
    <citation type="submission" date="2017-03" db="EMBL/GenBank/DDBJ databases">
        <title>Genome sequence of Clostridium thermoalcaliphilum DSM 7309.</title>
        <authorList>
            <person name="Poehlein A."/>
            <person name="Daniel R."/>
        </authorList>
    </citation>
    <scope>NUCLEOTIDE SEQUENCE [LARGE SCALE GENOMIC DNA]</scope>
    <source>
        <strain evidence="6 7">DSM 7309</strain>
    </source>
</reference>
<dbReference type="EMBL" id="MZGW01000001">
    <property type="protein sequence ID" value="OPJ57151.1"/>
    <property type="molecule type" value="Genomic_DNA"/>
</dbReference>
<evidence type="ECO:0000259" key="5">
    <source>
        <dbReference type="Pfam" id="PF00580"/>
    </source>
</evidence>
<dbReference type="PANTHER" id="PTHR11070">
    <property type="entry name" value="UVRD / RECB / PCRA DNA HELICASE FAMILY MEMBER"/>
    <property type="match status" value="1"/>
</dbReference>
<keyword evidence="2" id="KW-0378">Hydrolase</keyword>
<dbReference type="GO" id="GO:0003677">
    <property type="term" value="F:DNA binding"/>
    <property type="evidence" value="ECO:0007669"/>
    <property type="project" value="InterPro"/>
</dbReference>
<evidence type="ECO:0000313" key="7">
    <source>
        <dbReference type="Proteomes" id="UP000190140"/>
    </source>
</evidence>
<dbReference type="GO" id="GO:0005524">
    <property type="term" value="F:ATP binding"/>
    <property type="evidence" value="ECO:0007669"/>
    <property type="project" value="UniProtKB-KW"/>
</dbReference>
<evidence type="ECO:0000256" key="4">
    <source>
        <dbReference type="ARBA" id="ARBA00022840"/>
    </source>
</evidence>
<dbReference type="InterPro" id="IPR014016">
    <property type="entry name" value="UvrD-like_ATP-bd"/>
</dbReference>
<keyword evidence="4" id="KW-0067">ATP-binding</keyword>
<dbReference type="RefSeq" id="WP_079410782.1">
    <property type="nucleotide sequence ID" value="NZ_MZGW01000001.1"/>
</dbReference>
<keyword evidence="1" id="KW-0547">Nucleotide-binding</keyword>
<dbReference type="Gene3D" id="3.40.50.300">
    <property type="entry name" value="P-loop containing nucleotide triphosphate hydrolases"/>
    <property type="match status" value="2"/>
</dbReference>
<dbReference type="SUPFAM" id="SSF52540">
    <property type="entry name" value="P-loop containing nucleoside triphosphate hydrolases"/>
    <property type="match status" value="1"/>
</dbReference>